<dbReference type="InterPro" id="IPR050991">
    <property type="entry name" value="ECM_Regulatory_Proteins"/>
</dbReference>
<gene>
    <name evidence="6" type="ORF">MGAL_10B050784</name>
</gene>
<evidence type="ECO:0000313" key="7">
    <source>
        <dbReference type="Proteomes" id="UP000596742"/>
    </source>
</evidence>
<keyword evidence="7" id="KW-1185">Reference proteome</keyword>
<dbReference type="Gene3D" id="2.60.40.10">
    <property type="entry name" value="Immunoglobulins"/>
    <property type="match status" value="2"/>
</dbReference>
<feature type="signal peptide" evidence="4">
    <location>
        <begin position="1"/>
        <end position="21"/>
    </location>
</feature>
<feature type="domain" description="Fibronectin type-III" evidence="5">
    <location>
        <begin position="459"/>
        <end position="562"/>
    </location>
</feature>
<dbReference type="InterPro" id="IPR013783">
    <property type="entry name" value="Ig-like_fold"/>
</dbReference>
<dbReference type="SMART" id="SM00060">
    <property type="entry name" value="FN3"/>
    <property type="match status" value="2"/>
</dbReference>
<sequence>MLSTKLVELLPFVYLWTLVSGYHEFSIPKGCKYKNTKYPLSSVSWSCFVFNWNKMSCWFDIEKIFNREIHPGESYNITVSYQVNYISFPAYSYTEVSPSDRCLQKLNFAGDVGVTIFKLKFSHSNESMTRLIQFDNKQVVKPERIKGLQTYQTKSTIHLKWKCPSTHEGMEFRIRYRSEYARNNNMKEWESLPSNCSVTLTNLTSFTSYDLAIDVIPRNGNRSGFWSDAFKIAVTTDDDIPQAVPEFYPGYFSSVNESCVKIYWKPISRVKRCGNITNYRVTIITLNDKESNKEILIPPTKVSLDTMIDPNEVSRIELTQMNRRGYPKVPDAHIFVFPDNSRPPLPTQFKVETLNNSLVLLTWKISPETDNSSFKELSSVTVVWCKGTLPNICFEPLESRIFPLHIESMNTSTVISLGIGNYSDYIYGLSLGAETIEGLLISSGIHWYEDCVYHINGEPPIGPVIERKLPYNHNAVLVQWKPYTCQQSGGVSGSFLIRFCETMGKVCKGHYQTKNASIDKHSYVLSNLRNGHRYSIQVGTKHKFEETNGPWSEPVYYDVPEVQGSQNIVIVGSSATAGVVAFVILITIGVRLLRHKCKKADEETRIDYTVAIKKTTNTTEYECLLEKKKTFGGDSGFDGSGELRYNDTDDSNVTRLHRLNSHDENSVIDGLVINQFKEQTSEHNNTSHNVPIDSDMNDGTYREFIMHSSDDDSDTSSTETDSEISKVSGQQIQHDIVDIPDILLLHSPLNERSSLEETSLTIDSYCKGYQNTDDDERIEPAERTVLTG</sequence>
<evidence type="ECO:0000259" key="5">
    <source>
        <dbReference type="PROSITE" id="PS50853"/>
    </source>
</evidence>
<keyword evidence="3" id="KW-0812">Transmembrane</keyword>
<dbReference type="InterPro" id="IPR003961">
    <property type="entry name" value="FN3_dom"/>
</dbReference>
<dbReference type="PANTHER" id="PTHR46708:SF2">
    <property type="entry name" value="FIBRONECTIN TYPE-III DOMAIN-CONTAINING PROTEIN"/>
    <property type="match status" value="1"/>
</dbReference>
<feature type="chain" id="PRO_5032448667" description="Fibronectin type-III domain-containing protein" evidence="4">
    <location>
        <begin position="22"/>
        <end position="788"/>
    </location>
</feature>
<dbReference type="PANTHER" id="PTHR46708">
    <property type="entry name" value="TENASCIN"/>
    <property type="match status" value="1"/>
</dbReference>
<dbReference type="OrthoDB" id="6070967at2759"/>
<dbReference type="PROSITE" id="PS50853">
    <property type="entry name" value="FN3"/>
    <property type="match status" value="2"/>
</dbReference>
<keyword evidence="3" id="KW-1133">Transmembrane helix</keyword>
<dbReference type="InterPro" id="IPR036116">
    <property type="entry name" value="FN3_sf"/>
</dbReference>
<feature type="region of interest" description="Disordered" evidence="2">
    <location>
        <begin position="707"/>
        <end position="729"/>
    </location>
</feature>
<evidence type="ECO:0000256" key="2">
    <source>
        <dbReference type="SAM" id="MobiDB-lite"/>
    </source>
</evidence>
<protein>
    <recommendedName>
        <fullName evidence="5">Fibronectin type-III domain-containing protein</fullName>
    </recommendedName>
</protein>
<feature type="transmembrane region" description="Helical" evidence="3">
    <location>
        <begin position="568"/>
        <end position="590"/>
    </location>
</feature>
<proteinExistence type="predicted"/>
<name>A0A8B6EV83_MYTGA</name>
<dbReference type="CDD" id="cd00063">
    <property type="entry name" value="FN3"/>
    <property type="match status" value="1"/>
</dbReference>
<dbReference type="AlphaFoldDB" id="A0A8B6EV83"/>
<dbReference type="EMBL" id="UYJE01005702">
    <property type="protein sequence ID" value="VDI39603.1"/>
    <property type="molecule type" value="Genomic_DNA"/>
</dbReference>
<comment type="caution">
    <text evidence="6">The sequence shown here is derived from an EMBL/GenBank/DDBJ whole genome shotgun (WGS) entry which is preliminary data.</text>
</comment>
<feature type="domain" description="Fibronectin type-III" evidence="5">
    <location>
        <begin position="141"/>
        <end position="239"/>
    </location>
</feature>
<accession>A0A8B6EV83</accession>
<evidence type="ECO:0000256" key="3">
    <source>
        <dbReference type="SAM" id="Phobius"/>
    </source>
</evidence>
<keyword evidence="3" id="KW-0472">Membrane</keyword>
<organism evidence="6 7">
    <name type="scientific">Mytilus galloprovincialis</name>
    <name type="common">Mediterranean mussel</name>
    <dbReference type="NCBI Taxonomy" id="29158"/>
    <lineage>
        <taxon>Eukaryota</taxon>
        <taxon>Metazoa</taxon>
        <taxon>Spiralia</taxon>
        <taxon>Lophotrochozoa</taxon>
        <taxon>Mollusca</taxon>
        <taxon>Bivalvia</taxon>
        <taxon>Autobranchia</taxon>
        <taxon>Pteriomorphia</taxon>
        <taxon>Mytilida</taxon>
        <taxon>Mytiloidea</taxon>
        <taxon>Mytilidae</taxon>
        <taxon>Mytilinae</taxon>
        <taxon>Mytilus</taxon>
    </lineage>
</organism>
<keyword evidence="1" id="KW-0677">Repeat</keyword>
<evidence type="ECO:0000256" key="4">
    <source>
        <dbReference type="SAM" id="SignalP"/>
    </source>
</evidence>
<evidence type="ECO:0000256" key="1">
    <source>
        <dbReference type="ARBA" id="ARBA00022737"/>
    </source>
</evidence>
<reference evidence="6" key="1">
    <citation type="submission" date="2018-11" db="EMBL/GenBank/DDBJ databases">
        <authorList>
            <person name="Alioto T."/>
            <person name="Alioto T."/>
        </authorList>
    </citation>
    <scope>NUCLEOTIDE SEQUENCE</scope>
</reference>
<evidence type="ECO:0000313" key="6">
    <source>
        <dbReference type="EMBL" id="VDI39603.1"/>
    </source>
</evidence>
<keyword evidence="4" id="KW-0732">Signal</keyword>
<dbReference type="SUPFAM" id="SSF49265">
    <property type="entry name" value="Fibronectin type III"/>
    <property type="match status" value="2"/>
</dbReference>
<dbReference type="Proteomes" id="UP000596742">
    <property type="component" value="Unassembled WGS sequence"/>
</dbReference>